<sequence>MNETSRRRLLAATGTAATSALLAGCSTDSGDGDGTPTGTAGPATDETATDQQATTTEATDAGAVAGSGQLRDWIPTMDAFAAEIPAANFYAADMAAIVEQRDSFSAGTLEQIGRTLVGPSLVDVVPLERRGQVVQIPPARTVVLETAMSDDELVTALTDAGFSETGSQGEATLLEGETNGVGTTAAVVDGVVVQSFGNADNFEPVLGARAGTTDRLLPNNSELRTVVESIGDSELLIVFERRSGDSNDEPALEGSTAAGYGWQFGADTTELTLGVTYAEGEMRDPSNIADYFTERPGVSDYGNFENTVTGRTLLVTGSAATSEFDLLQSSDSGGESTRQPQVQWAFEFESGTMTVTHEAGDSVSAAALTLAVGDSPADTQFADQYDEVTAGDSIDVAVSDVESGTTVRLLWSADGSTVTLGRTQVP</sequence>
<dbReference type="PROSITE" id="PS51257">
    <property type="entry name" value="PROKAR_LIPOPROTEIN"/>
    <property type="match status" value="1"/>
</dbReference>
<dbReference type="EMBL" id="FNIA01000007">
    <property type="protein sequence ID" value="SDM75979.1"/>
    <property type="molecule type" value="Genomic_DNA"/>
</dbReference>
<name>A0A1G9VUR1_9EURY</name>
<keyword evidence="3" id="KW-1185">Reference proteome</keyword>
<evidence type="ECO:0000313" key="3">
    <source>
        <dbReference type="Proteomes" id="UP000199370"/>
    </source>
</evidence>
<feature type="region of interest" description="Disordered" evidence="1">
    <location>
        <begin position="26"/>
        <end position="50"/>
    </location>
</feature>
<evidence type="ECO:0000256" key="1">
    <source>
        <dbReference type="SAM" id="MobiDB-lite"/>
    </source>
</evidence>
<dbReference type="RefSeq" id="WP_089732456.1">
    <property type="nucleotide sequence ID" value="NZ_FNIA01000007.1"/>
</dbReference>
<dbReference type="Proteomes" id="UP000199370">
    <property type="component" value="Unassembled WGS sequence"/>
</dbReference>
<gene>
    <name evidence="2" type="ORF">SAMN05192554_10715</name>
</gene>
<dbReference type="PROSITE" id="PS51318">
    <property type="entry name" value="TAT"/>
    <property type="match status" value="1"/>
</dbReference>
<accession>A0A1G9VUR1</accession>
<organism evidence="2 3">
    <name type="scientific">Haloarchaeobius iranensis</name>
    <dbReference type="NCBI Taxonomy" id="996166"/>
    <lineage>
        <taxon>Archaea</taxon>
        <taxon>Methanobacteriati</taxon>
        <taxon>Methanobacteriota</taxon>
        <taxon>Stenosarchaea group</taxon>
        <taxon>Halobacteria</taxon>
        <taxon>Halobacteriales</taxon>
        <taxon>Halorubellaceae</taxon>
        <taxon>Haloarchaeobius</taxon>
    </lineage>
</organism>
<protein>
    <submittedName>
        <fullName evidence="2">Uncharacterized protein</fullName>
    </submittedName>
</protein>
<proteinExistence type="predicted"/>
<dbReference type="OrthoDB" id="269397at2157"/>
<evidence type="ECO:0000313" key="2">
    <source>
        <dbReference type="EMBL" id="SDM75979.1"/>
    </source>
</evidence>
<dbReference type="InterPro" id="IPR006311">
    <property type="entry name" value="TAT_signal"/>
</dbReference>
<dbReference type="AlphaFoldDB" id="A0A1G9VUR1"/>
<dbReference type="STRING" id="996166.SAMN05192554_10715"/>
<reference evidence="2 3" key="1">
    <citation type="submission" date="2016-10" db="EMBL/GenBank/DDBJ databases">
        <authorList>
            <person name="de Groot N.N."/>
        </authorList>
    </citation>
    <scope>NUCLEOTIDE SEQUENCE [LARGE SCALE GENOMIC DNA]</scope>
    <source>
        <strain evidence="3">EB21,IBRC-M 10013,KCTC 4048</strain>
    </source>
</reference>